<dbReference type="Pfam" id="PF00043">
    <property type="entry name" value="GST_C"/>
    <property type="match status" value="1"/>
</dbReference>
<evidence type="ECO:0000313" key="4">
    <source>
        <dbReference type="Proteomes" id="UP001156694"/>
    </source>
</evidence>
<dbReference type="Gene3D" id="1.20.1050.10">
    <property type="match status" value="1"/>
</dbReference>
<accession>A0ABQ5VVD6</accession>
<dbReference type="PROSITE" id="PS50404">
    <property type="entry name" value="GST_NTER"/>
    <property type="match status" value="1"/>
</dbReference>
<dbReference type="Gene3D" id="3.40.30.10">
    <property type="entry name" value="Glutaredoxin"/>
    <property type="match status" value="1"/>
</dbReference>
<dbReference type="PROSITE" id="PS50405">
    <property type="entry name" value="GST_CTER"/>
    <property type="match status" value="1"/>
</dbReference>
<dbReference type="Pfam" id="PF13409">
    <property type="entry name" value="GST_N_2"/>
    <property type="match status" value="1"/>
</dbReference>
<dbReference type="Proteomes" id="UP001156694">
    <property type="component" value="Unassembled WGS sequence"/>
</dbReference>
<dbReference type="InterPro" id="IPR004046">
    <property type="entry name" value="GST_C"/>
</dbReference>
<dbReference type="InterPro" id="IPR004045">
    <property type="entry name" value="Glutathione_S-Trfase_N"/>
</dbReference>
<dbReference type="SUPFAM" id="SSF47616">
    <property type="entry name" value="GST C-terminal domain-like"/>
    <property type="match status" value="1"/>
</dbReference>
<evidence type="ECO:0000313" key="3">
    <source>
        <dbReference type="EMBL" id="GLQ35401.1"/>
    </source>
</evidence>
<proteinExistence type="predicted"/>
<evidence type="ECO:0000259" key="2">
    <source>
        <dbReference type="PROSITE" id="PS50405"/>
    </source>
</evidence>
<dbReference type="EMBL" id="BSNN01000004">
    <property type="protein sequence ID" value="GLQ35401.1"/>
    <property type="molecule type" value="Genomic_DNA"/>
</dbReference>
<feature type="domain" description="GST N-terminal" evidence="1">
    <location>
        <begin position="1"/>
        <end position="75"/>
    </location>
</feature>
<feature type="domain" description="GST C-terminal" evidence="2">
    <location>
        <begin position="79"/>
        <end position="201"/>
    </location>
</feature>
<dbReference type="PANTHER" id="PTHR44051">
    <property type="entry name" value="GLUTATHIONE S-TRANSFERASE-RELATED"/>
    <property type="match status" value="1"/>
</dbReference>
<name>A0ABQ5VVD6_9RHOB</name>
<dbReference type="InterPro" id="IPR036249">
    <property type="entry name" value="Thioredoxin-like_sf"/>
</dbReference>
<dbReference type="SFLD" id="SFLDS00019">
    <property type="entry name" value="Glutathione_Transferase_(cytos"/>
    <property type="match status" value="1"/>
</dbReference>
<sequence>MYTIVGELRSRSLRVLWTALEMDLEFEHVSAPPQSEAVRRVNPSGKIPALVADGHLITDSVAIMTYLADRHHQLGFAAGTIERAQMDSVIQLINDEVDAVLWAYSRHKFVLPKEKRVAEVLPVLEWELQRGFQSVLGRLGDGPYLMGEKFTIADILLTHLGGWARTYGFTLPAELQSYCKTQIQRPAYKEMFRRAAELEAK</sequence>
<dbReference type="SUPFAM" id="SSF52833">
    <property type="entry name" value="Thioredoxin-like"/>
    <property type="match status" value="1"/>
</dbReference>
<comment type="caution">
    <text evidence="3">The sequence shown here is derived from an EMBL/GenBank/DDBJ whole genome shotgun (WGS) entry which is preliminary data.</text>
</comment>
<keyword evidence="4" id="KW-1185">Reference proteome</keyword>
<dbReference type="InterPro" id="IPR036282">
    <property type="entry name" value="Glutathione-S-Trfase_C_sf"/>
</dbReference>
<protein>
    <submittedName>
        <fullName evidence="3">Glutathione S-transferase</fullName>
    </submittedName>
</protein>
<dbReference type="InterPro" id="IPR010987">
    <property type="entry name" value="Glutathione-S-Trfase_C-like"/>
</dbReference>
<dbReference type="CDD" id="cd03046">
    <property type="entry name" value="GST_N_GTT1_like"/>
    <property type="match status" value="1"/>
</dbReference>
<evidence type="ECO:0000259" key="1">
    <source>
        <dbReference type="PROSITE" id="PS50404"/>
    </source>
</evidence>
<reference evidence="4" key="1">
    <citation type="journal article" date="2019" name="Int. J. Syst. Evol. Microbiol.">
        <title>The Global Catalogue of Microorganisms (GCM) 10K type strain sequencing project: providing services to taxonomists for standard genome sequencing and annotation.</title>
        <authorList>
            <consortium name="The Broad Institute Genomics Platform"/>
            <consortium name="The Broad Institute Genome Sequencing Center for Infectious Disease"/>
            <person name="Wu L."/>
            <person name="Ma J."/>
        </authorList>
    </citation>
    <scope>NUCLEOTIDE SEQUENCE [LARGE SCALE GENOMIC DNA]</scope>
    <source>
        <strain evidence="4">NBRC 110140</strain>
    </source>
</reference>
<dbReference type="InterPro" id="IPR040079">
    <property type="entry name" value="Glutathione_S-Trfase"/>
</dbReference>
<dbReference type="RefSeq" id="WP_284377787.1">
    <property type="nucleotide sequence ID" value="NZ_BSNN01000004.1"/>
</dbReference>
<gene>
    <name evidence="3" type="ORF">GCM10007939_16840</name>
</gene>
<organism evidence="3 4">
    <name type="scientific">Amylibacter marinus</name>
    <dbReference type="NCBI Taxonomy" id="1475483"/>
    <lineage>
        <taxon>Bacteria</taxon>
        <taxon>Pseudomonadati</taxon>
        <taxon>Pseudomonadota</taxon>
        <taxon>Alphaproteobacteria</taxon>
        <taxon>Rhodobacterales</taxon>
        <taxon>Paracoccaceae</taxon>
        <taxon>Amylibacter</taxon>
    </lineage>
</organism>
<dbReference type="PANTHER" id="PTHR44051:SF8">
    <property type="entry name" value="GLUTATHIONE S-TRANSFERASE GSTA"/>
    <property type="match status" value="1"/>
</dbReference>